<dbReference type="EMBL" id="JBFXLU010000238">
    <property type="protein sequence ID" value="KAL2833608.1"/>
    <property type="molecule type" value="Genomic_DNA"/>
</dbReference>
<feature type="compositionally biased region" description="Low complexity" evidence="1">
    <location>
        <begin position="24"/>
        <end position="38"/>
    </location>
</feature>
<feature type="compositionally biased region" description="Low complexity" evidence="1">
    <location>
        <begin position="73"/>
        <end position="84"/>
    </location>
</feature>
<feature type="region of interest" description="Disordered" evidence="1">
    <location>
        <begin position="1"/>
        <end position="154"/>
    </location>
</feature>
<keyword evidence="4" id="KW-1185">Reference proteome</keyword>
<feature type="compositionally biased region" description="Low complexity" evidence="1">
    <location>
        <begin position="53"/>
        <end position="65"/>
    </location>
</feature>
<evidence type="ECO:0000313" key="4">
    <source>
        <dbReference type="Proteomes" id="UP001610446"/>
    </source>
</evidence>
<feature type="compositionally biased region" description="Acidic residues" evidence="1">
    <location>
        <begin position="182"/>
        <end position="196"/>
    </location>
</feature>
<name>A0ABR4J3G7_9EURO</name>
<accession>A0ABR4J3G7</accession>
<dbReference type="PANTHER" id="PTHR42470">
    <property type="entry name" value="VAST DOMAIN-CONTAINING PROTEIN"/>
    <property type="match status" value="1"/>
</dbReference>
<feature type="compositionally biased region" description="Polar residues" evidence="1">
    <location>
        <begin position="523"/>
        <end position="532"/>
    </location>
</feature>
<feature type="region of interest" description="Disordered" evidence="1">
    <location>
        <begin position="508"/>
        <end position="548"/>
    </location>
</feature>
<feature type="domain" description="DUF7924" evidence="2">
    <location>
        <begin position="276"/>
        <end position="496"/>
    </location>
</feature>
<dbReference type="InterPro" id="IPR057684">
    <property type="entry name" value="DUF7924"/>
</dbReference>
<comment type="caution">
    <text evidence="3">The sequence shown here is derived from an EMBL/GenBank/DDBJ whole genome shotgun (WGS) entry which is preliminary data.</text>
</comment>
<organism evidence="3 4">
    <name type="scientific">Aspergillus pseudoustus</name>
    <dbReference type="NCBI Taxonomy" id="1810923"/>
    <lineage>
        <taxon>Eukaryota</taxon>
        <taxon>Fungi</taxon>
        <taxon>Dikarya</taxon>
        <taxon>Ascomycota</taxon>
        <taxon>Pezizomycotina</taxon>
        <taxon>Eurotiomycetes</taxon>
        <taxon>Eurotiomycetidae</taxon>
        <taxon>Eurotiales</taxon>
        <taxon>Aspergillaceae</taxon>
        <taxon>Aspergillus</taxon>
        <taxon>Aspergillus subgen. Nidulantes</taxon>
    </lineage>
</organism>
<gene>
    <name evidence="3" type="ORF">BJY01DRAFT_253407</name>
</gene>
<feature type="compositionally biased region" description="Acidic residues" evidence="1">
    <location>
        <begin position="110"/>
        <end position="126"/>
    </location>
</feature>
<feature type="compositionally biased region" description="Acidic residues" evidence="1">
    <location>
        <begin position="533"/>
        <end position="548"/>
    </location>
</feature>
<evidence type="ECO:0000256" key="1">
    <source>
        <dbReference type="SAM" id="MobiDB-lite"/>
    </source>
</evidence>
<feature type="region of interest" description="Disordered" evidence="1">
    <location>
        <begin position="171"/>
        <end position="206"/>
    </location>
</feature>
<protein>
    <recommendedName>
        <fullName evidence="2">DUF7924 domain-containing protein</fullName>
    </recommendedName>
</protein>
<sequence length="548" mass="61404">MAKDKGTAKTGTAKAKAKAKAKAQGRPQQKQQQQQQQAPRRSTRVRKPVEKLGAAPARTPAARTTAARKGKGKANVTATATATASGRGRPKTQQARAQTQGRKRKRAAASEEEEEQEDDDDDDDEERPAKRQQTSPAVVIYINEPTEEQKVGKGAKVCHWIRNRKWPEEGFRRDRDKTSSGADDEEEDDDDDEDDENGGRRNSRDSSLVTKWTPFLKLNDSYWYDGWTGVHDEEKKLLQALAERDCATPQGTVFDANTLRYLDRVSVLGSHTGLAALVFPLLVPFAGVEALRGTIPSTNLADMIGELWDASASLDVDEQRNWQIPEPQPDYSVGVSRRRGLTDAQSEKLEPYLSANGSTSFFEASSDIIFPFLTAEGKDSNGSIKVAEKENMHHMTRSMKGVAELFKLVKRERELDCRILGFSISFDYSMVKIHAHYPVVAEKENGSLAVNFHRSEINSFSFTTQNGRDRWTCYKFVMAIYNDWVPRHFERLCSAIDELPELDLTVNGQKSISAEPEERNRQADQSNQGQQGEQDDEVSQSEQSEQDN</sequence>
<reference evidence="3 4" key="1">
    <citation type="submission" date="2024-07" db="EMBL/GenBank/DDBJ databases">
        <title>Section-level genome sequencing and comparative genomics of Aspergillus sections Usti and Cavernicolus.</title>
        <authorList>
            <consortium name="Lawrence Berkeley National Laboratory"/>
            <person name="Nybo J.L."/>
            <person name="Vesth T.C."/>
            <person name="Theobald S."/>
            <person name="Frisvad J.C."/>
            <person name="Larsen T.O."/>
            <person name="Kjaerboelling I."/>
            <person name="Rothschild-Mancinelli K."/>
            <person name="Lyhne E.K."/>
            <person name="Kogle M.E."/>
            <person name="Barry K."/>
            <person name="Clum A."/>
            <person name="Na H."/>
            <person name="Ledsgaard L."/>
            <person name="Lin J."/>
            <person name="Lipzen A."/>
            <person name="Kuo A."/>
            <person name="Riley R."/>
            <person name="Mondo S."/>
            <person name="Labutti K."/>
            <person name="Haridas S."/>
            <person name="Pangalinan J."/>
            <person name="Salamov A.A."/>
            <person name="Simmons B.A."/>
            <person name="Magnuson J.K."/>
            <person name="Chen J."/>
            <person name="Drula E."/>
            <person name="Henrissat B."/>
            <person name="Wiebenga A."/>
            <person name="Lubbers R.J."/>
            <person name="Gomes A.C."/>
            <person name="Makela M.R."/>
            <person name="Stajich J."/>
            <person name="Grigoriev I.V."/>
            <person name="Mortensen U.H."/>
            <person name="De Vries R.P."/>
            <person name="Baker S.E."/>
            <person name="Andersen M.R."/>
        </authorList>
    </citation>
    <scope>NUCLEOTIDE SEQUENCE [LARGE SCALE GENOMIC DNA]</scope>
    <source>
        <strain evidence="3 4">CBS 123904</strain>
    </source>
</reference>
<evidence type="ECO:0000259" key="2">
    <source>
        <dbReference type="Pfam" id="PF25545"/>
    </source>
</evidence>
<evidence type="ECO:0000313" key="3">
    <source>
        <dbReference type="EMBL" id="KAL2833608.1"/>
    </source>
</evidence>
<dbReference type="PANTHER" id="PTHR42470:SF2">
    <property type="match status" value="1"/>
</dbReference>
<dbReference type="Pfam" id="PF25545">
    <property type="entry name" value="DUF7924"/>
    <property type="match status" value="1"/>
</dbReference>
<proteinExistence type="predicted"/>
<dbReference type="Proteomes" id="UP001610446">
    <property type="component" value="Unassembled WGS sequence"/>
</dbReference>
<feature type="compositionally biased region" description="Polar residues" evidence="1">
    <location>
        <begin position="91"/>
        <end position="100"/>
    </location>
</feature>